<accession>A0A5D3WKH7</accession>
<sequence length="135" mass="15586">MTLKEAAELVDLPASIVERLHRDGIIDDPVSELDLKGLVILSHVRGRAWYMRKMLAPLPRGYRLKILQEGDLSRAERYALSCYLEAKKGERVFVQDVMQRVHDYLGVELGRKQVERIRAIAYDIRRGKSRKALDL</sequence>
<proteinExistence type="predicted"/>
<evidence type="ECO:0000313" key="2">
    <source>
        <dbReference type="Proteomes" id="UP000324159"/>
    </source>
</evidence>
<dbReference type="RefSeq" id="WP_148896645.1">
    <property type="nucleotide sequence ID" value="NZ_VNIB01000012.1"/>
</dbReference>
<comment type="caution">
    <text evidence="1">The sequence shown here is derived from an EMBL/GenBank/DDBJ whole genome shotgun (WGS) entry which is preliminary data.</text>
</comment>
<organism evidence="1 2">
    <name type="scientific">Geothermobacter ehrlichii</name>
    <dbReference type="NCBI Taxonomy" id="213224"/>
    <lineage>
        <taxon>Bacteria</taxon>
        <taxon>Pseudomonadati</taxon>
        <taxon>Thermodesulfobacteriota</taxon>
        <taxon>Desulfuromonadia</taxon>
        <taxon>Desulfuromonadales</taxon>
        <taxon>Geothermobacteraceae</taxon>
        <taxon>Geothermobacter</taxon>
    </lineage>
</organism>
<dbReference type="EMBL" id="VNIB01000012">
    <property type="protein sequence ID" value="TYO96803.1"/>
    <property type="molecule type" value="Genomic_DNA"/>
</dbReference>
<dbReference type="AlphaFoldDB" id="A0A5D3WKH7"/>
<dbReference type="Proteomes" id="UP000324159">
    <property type="component" value="Unassembled WGS sequence"/>
</dbReference>
<reference evidence="1 2" key="1">
    <citation type="submission" date="2019-07" db="EMBL/GenBank/DDBJ databases">
        <title>Genomic Encyclopedia of Type Strains, Phase IV (KMG-IV): sequencing the most valuable type-strain genomes for metagenomic binning, comparative biology and taxonomic classification.</title>
        <authorList>
            <person name="Goeker M."/>
        </authorList>
    </citation>
    <scope>NUCLEOTIDE SEQUENCE [LARGE SCALE GENOMIC DNA]</scope>
    <source>
        <strain evidence="1 2">SS015</strain>
    </source>
</reference>
<dbReference type="OrthoDB" id="5395712at2"/>
<protein>
    <submittedName>
        <fullName evidence="1">Uncharacterized protein</fullName>
    </submittedName>
</protein>
<evidence type="ECO:0000313" key="1">
    <source>
        <dbReference type="EMBL" id="TYO96803.1"/>
    </source>
</evidence>
<gene>
    <name evidence="1" type="ORF">EDC39_11291</name>
</gene>
<keyword evidence="2" id="KW-1185">Reference proteome</keyword>
<name>A0A5D3WKH7_9BACT</name>